<dbReference type="PANTHER" id="PTHR36302">
    <property type="entry name" value="BLR7088 PROTEIN"/>
    <property type="match status" value="1"/>
</dbReference>
<dbReference type="Pfam" id="PF04314">
    <property type="entry name" value="PCuAC"/>
    <property type="match status" value="1"/>
</dbReference>
<dbReference type="OrthoDB" id="9796962at2"/>
<dbReference type="Proteomes" id="UP000319859">
    <property type="component" value="Unassembled WGS sequence"/>
</dbReference>
<comment type="caution">
    <text evidence="2">The sequence shown here is derived from an EMBL/GenBank/DDBJ whole genome shotgun (WGS) entry which is preliminary data.</text>
</comment>
<dbReference type="RefSeq" id="WP_145748624.1">
    <property type="nucleotide sequence ID" value="NZ_VITN01000002.1"/>
</dbReference>
<protein>
    <recommendedName>
        <fullName evidence="4">Copper(I)-binding protein</fullName>
    </recommendedName>
</protein>
<proteinExistence type="predicted"/>
<dbReference type="PANTHER" id="PTHR36302:SF1">
    <property type="entry name" value="COPPER CHAPERONE PCU(A)C"/>
    <property type="match status" value="1"/>
</dbReference>
<dbReference type="InterPro" id="IPR007410">
    <property type="entry name" value="LpqE-like"/>
</dbReference>
<evidence type="ECO:0008006" key="4">
    <source>
        <dbReference type="Google" id="ProtNLM"/>
    </source>
</evidence>
<reference evidence="2 3" key="1">
    <citation type="submission" date="2019-06" db="EMBL/GenBank/DDBJ databases">
        <title>Genomic Encyclopedia of Type Strains, Phase IV (KMG-V): Genome sequencing to study the core and pangenomes of soil and plant-associated prokaryotes.</title>
        <authorList>
            <person name="Whitman W."/>
        </authorList>
    </citation>
    <scope>NUCLEOTIDE SEQUENCE [LARGE SCALE GENOMIC DNA]</scope>
    <source>
        <strain evidence="2 3">BR 11880</strain>
    </source>
</reference>
<evidence type="ECO:0000313" key="2">
    <source>
        <dbReference type="EMBL" id="TWB23407.1"/>
    </source>
</evidence>
<dbReference type="InterPro" id="IPR058248">
    <property type="entry name" value="Lxx211020-like"/>
</dbReference>
<dbReference type="EMBL" id="VITN01000002">
    <property type="protein sequence ID" value="TWB23407.1"/>
    <property type="molecule type" value="Genomic_DNA"/>
</dbReference>
<name>A0A560FP56_9PROT</name>
<dbReference type="InterPro" id="IPR036182">
    <property type="entry name" value="PCuAC_sf"/>
</dbReference>
<sequence>MIKRSMIMVAPLWLALAGTCWAQQAPAPTVTVTDAWSRPVPNTHIPGVVYMTVTATGDNRLTGISTPVAAHAGLHQSQGSDGVMTMRAVDGIDLPAGQPVKLGPAGYHVMLMGLTQPLVVGKTFPLTLDLAKDGPVTVTVTVRPMGTGSPPEHDHHQH</sequence>
<gene>
    <name evidence="2" type="ORF">FBZ89_102160</name>
</gene>
<accession>A0A560FP56</accession>
<evidence type="ECO:0000313" key="3">
    <source>
        <dbReference type="Proteomes" id="UP000319859"/>
    </source>
</evidence>
<feature type="signal peptide" evidence="1">
    <location>
        <begin position="1"/>
        <end position="22"/>
    </location>
</feature>
<feature type="chain" id="PRO_5022220016" description="Copper(I)-binding protein" evidence="1">
    <location>
        <begin position="23"/>
        <end position="158"/>
    </location>
</feature>
<keyword evidence="1" id="KW-0732">Signal</keyword>
<dbReference type="Gene3D" id="2.60.40.1890">
    <property type="entry name" value="PCu(A)C copper chaperone"/>
    <property type="match status" value="1"/>
</dbReference>
<organism evidence="2 3">
    <name type="scientific">Nitrospirillum amazonense</name>
    <dbReference type="NCBI Taxonomy" id="28077"/>
    <lineage>
        <taxon>Bacteria</taxon>
        <taxon>Pseudomonadati</taxon>
        <taxon>Pseudomonadota</taxon>
        <taxon>Alphaproteobacteria</taxon>
        <taxon>Rhodospirillales</taxon>
        <taxon>Azospirillaceae</taxon>
        <taxon>Nitrospirillum</taxon>
    </lineage>
</organism>
<dbReference type="AlphaFoldDB" id="A0A560FP56"/>
<evidence type="ECO:0000256" key="1">
    <source>
        <dbReference type="SAM" id="SignalP"/>
    </source>
</evidence>
<dbReference type="SUPFAM" id="SSF110087">
    <property type="entry name" value="DR1885-like metal-binding protein"/>
    <property type="match status" value="1"/>
</dbReference>